<feature type="non-terminal residue" evidence="2">
    <location>
        <position position="1"/>
    </location>
</feature>
<proteinExistence type="predicted"/>
<gene>
    <name evidence="2" type="ORF">Tci_929718</name>
</gene>
<organism evidence="2">
    <name type="scientific">Tanacetum cinerariifolium</name>
    <name type="common">Dalmatian daisy</name>
    <name type="synonym">Chrysanthemum cinerariifolium</name>
    <dbReference type="NCBI Taxonomy" id="118510"/>
    <lineage>
        <taxon>Eukaryota</taxon>
        <taxon>Viridiplantae</taxon>
        <taxon>Streptophyta</taxon>
        <taxon>Embryophyta</taxon>
        <taxon>Tracheophyta</taxon>
        <taxon>Spermatophyta</taxon>
        <taxon>Magnoliopsida</taxon>
        <taxon>eudicotyledons</taxon>
        <taxon>Gunneridae</taxon>
        <taxon>Pentapetalae</taxon>
        <taxon>asterids</taxon>
        <taxon>campanulids</taxon>
        <taxon>Asterales</taxon>
        <taxon>Asteraceae</taxon>
        <taxon>Asteroideae</taxon>
        <taxon>Anthemideae</taxon>
        <taxon>Anthemidinae</taxon>
        <taxon>Tanacetum</taxon>
    </lineage>
</organism>
<sequence>APAARHGIGRAHHVGRKHHGRVELRDDERRTNDANGKAEKQKALVTVTQANKHNRQRAHRQQQRVSQPRADGVAELAHEQARQDGG</sequence>
<feature type="compositionally biased region" description="Basic and acidic residues" evidence="1">
    <location>
        <begin position="76"/>
        <end position="86"/>
    </location>
</feature>
<dbReference type="AlphaFoldDB" id="A0A699XDF4"/>
<feature type="region of interest" description="Disordered" evidence="1">
    <location>
        <begin position="1"/>
        <end position="86"/>
    </location>
</feature>
<feature type="compositionally biased region" description="Basic residues" evidence="1">
    <location>
        <begin position="7"/>
        <end position="20"/>
    </location>
</feature>
<comment type="caution">
    <text evidence="2">The sequence shown here is derived from an EMBL/GenBank/DDBJ whole genome shotgun (WGS) entry which is preliminary data.</text>
</comment>
<dbReference type="EMBL" id="BKCJ011844520">
    <property type="protein sequence ID" value="GFD57749.1"/>
    <property type="molecule type" value="Genomic_DNA"/>
</dbReference>
<accession>A0A699XDF4</accession>
<reference evidence="2" key="1">
    <citation type="journal article" date="2019" name="Sci. Rep.">
        <title>Draft genome of Tanacetum cinerariifolium, the natural source of mosquito coil.</title>
        <authorList>
            <person name="Yamashiro T."/>
            <person name="Shiraishi A."/>
            <person name="Satake H."/>
            <person name="Nakayama K."/>
        </authorList>
    </citation>
    <scope>NUCLEOTIDE SEQUENCE</scope>
</reference>
<feature type="compositionally biased region" description="Basic residues" evidence="1">
    <location>
        <begin position="52"/>
        <end position="62"/>
    </location>
</feature>
<feature type="non-terminal residue" evidence="2">
    <location>
        <position position="86"/>
    </location>
</feature>
<protein>
    <submittedName>
        <fullName evidence="2">Uncharacterized protein</fullName>
    </submittedName>
</protein>
<name>A0A699XDF4_TANCI</name>
<evidence type="ECO:0000313" key="2">
    <source>
        <dbReference type="EMBL" id="GFD57749.1"/>
    </source>
</evidence>
<feature type="compositionally biased region" description="Basic and acidic residues" evidence="1">
    <location>
        <begin position="21"/>
        <end position="42"/>
    </location>
</feature>
<evidence type="ECO:0000256" key="1">
    <source>
        <dbReference type="SAM" id="MobiDB-lite"/>
    </source>
</evidence>